<protein>
    <recommendedName>
        <fullName evidence="3">Group-specific protein</fullName>
    </recommendedName>
</protein>
<dbReference type="RefSeq" id="WP_047186632.1">
    <property type="nucleotide sequence ID" value="NZ_JANKBL010000056.1"/>
</dbReference>
<organism evidence="1 2">
    <name type="scientific">Oceanobacillus caeni</name>
    <dbReference type="NCBI Taxonomy" id="405946"/>
    <lineage>
        <taxon>Bacteria</taxon>
        <taxon>Bacillati</taxon>
        <taxon>Bacillota</taxon>
        <taxon>Bacilli</taxon>
        <taxon>Bacillales</taxon>
        <taxon>Bacillaceae</taxon>
        <taxon>Oceanobacillus</taxon>
    </lineage>
</organism>
<evidence type="ECO:0000313" key="1">
    <source>
        <dbReference type="EMBL" id="KPH76052.1"/>
    </source>
</evidence>
<dbReference type="Proteomes" id="UP000037854">
    <property type="component" value="Unassembled WGS sequence"/>
</dbReference>
<evidence type="ECO:0008006" key="3">
    <source>
        <dbReference type="Google" id="ProtNLM"/>
    </source>
</evidence>
<sequence length="96" mass="11681">MIEAPFIEVKIDDEVLEQQIFKHIEEKMIDIGHDKIFYSLDDLTHITSFSKGHIMNTFFDDSRFKHIRRRVGRKWVFPVEETNEFLKEWIKEQPNE</sequence>
<keyword evidence="2" id="KW-1185">Reference proteome</keyword>
<gene>
    <name evidence="1" type="ORF">AFL42_07015</name>
</gene>
<reference evidence="1 2" key="1">
    <citation type="submission" date="2015-07" db="EMBL/GenBank/DDBJ databases">
        <title>High-quality draft genome sequence of Oceanobacillus caeni HM6, a bacillus isolated from a human feces.</title>
        <authorList>
            <person name="Kumar J."/>
            <person name="Verma M.K."/>
            <person name="Pandey R."/>
            <person name="Bhambi M."/>
            <person name="Chauhan N."/>
        </authorList>
    </citation>
    <scope>NUCLEOTIDE SEQUENCE [LARGE SCALE GENOMIC DNA]</scope>
    <source>
        <strain evidence="1 2">HM6</strain>
    </source>
</reference>
<accession>A0ABR5MK39</accession>
<proteinExistence type="predicted"/>
<dbReference type="EMBL" id="LGTK01000018">
    <property type="protein sequence ID" value="KPH76052.1"/>
    <property type="molecule type" value="Genomic_DNA"/>
</dbReference>
<name>A0ABR5MK39_9BACI</name>
<comment type="caution">
    <text evidence="1">The sequence shown here is derived from an EMBL/GenBank/DDBJ whole genome shotgun (WGS) entry which is preliminary data.</text>
</comment>
<evidence type="ECO:0000313" key="2">
    <source>
        <dbReference type="Proteomes" id="UP000037854"/>
    </source>
</evidence>